<name>A0ABN2R9S6_9MICO</name>
<protein>
    <submittedName>
        <fullName evidence="1">Uncharacterized protein</fullName>
    </submittedName>
</protein>
<dbReference type="EMBL" id="BAAAOG010000007">
    <property type="protein sequence ID" value="GAA1965696.1"/>
    <property type="molecule type" value="Genomic_DNA"/>
</dbReference>
<comment type="caution">
    <text evidence="1">The sequence shown here is derived from an EMBL/GenBank/DDBJ whole genome shotgun (WGS) entry which is preliminary data.</text>
</comment>
<evidence type="ECO:0000313" key="2">
    <source>
        <dbReference type="Proteomes" id="UP001499933"/>
    </source>
</evidence>
<dbReference type="Proteomes" id="UP001499933">
    <property type="component" value="Unassembled WGS sequence"/>
</dbReference>
<evidence type="ECO:0000313" key="1">
    <source>
        <dbReference type="EMBL" id="GAA1965696.1"/>
    </source>
</evidence>
<gene>
    <name evidence="1" type="ORF">GCM10009776_30780</name>
</gene>
<reference evidence="1 2" key="1">
    <citation type="journal article" date="2019" name="Int. J. Syst. Evol. Microbiol.">
        <title>The Global Catalogue of Microorganisms (GCM) 10K type strain sequencing project: providing services to taxonomists for standard genome sequencing and annotation.</title>
        <authorList>
            <consortium name="The Broad Institute Genomics Platform"/>
            <consortium name="The Broad Institute Genome Sequencing Center for Infectious Disease"/>
            <person name="Wu L."/>
            <person name="Ma J."/>
        </authorList>
    </citation>
    <scope>NUCLEOTIDE SEQUENCE [LARGE SCALE GENOMIC DNA]</scope>
    <source>
        <strain evidence="1 2">JCM 14901</strain>
    </source>
</reference>
<keyword evidence="2" id="KW-1185">Reference proteome</keyword>
<sequence length="69" mass="7996">MRKRPERAGFEDAILAVAQLGASRGIHRLHVLGRLFFHDPKIAMQRNLCKYFFAINLLQTFFCINLPSH</sequence>
<organism evidence="1 2">
    <name type="scientific">Microbacterium deminutum</name>
    <dbReference type="NCBI Taxonomy" id="344164"/>
    <lineage>
        <taxon>Bacteria</taxon>
        <taxon>Bacillati</taxon>
        <taxon>Actinomycetota</taxon>
        <taxon>Actinomycetes</taxon>
        <taxon>Micrococcales</taxon>
        <taxon>Microbacteriaceae</taxon>
        <taxon>Microbacterium</taxon>
    </lineage>
</organism>
<proteinExistence type="predicted"/>
<accession>A0ABN2R9S6</accession>